<keyword evidence="2" id="KW-1185">Reference proteome</keyword>
<gene>
    <name evidence="1" type="ORF">HUJ06_030046</name>
</gene>
<sequence length="234" mass="27667">MSLAKRQLFERFISSANPGKKSLPDPTVGLTLTLSNGAANVTTLISLTLLFACLGLPPPSPKGAQRGNRERREREKGRWDFKGGYRCHRREEEEREKGRWDFKGGYRYRCRRIEEEEREREIWKSRGGCRCLRHRPEEEERWKSKGVVVAFAITQRKKREKERWGLPLPLSSPRGRRERKRGGFRGGCRRRRRRRRPCSIRSYHFCCYCRCRPYLVHSFCASSTKHPIVEEERG</sequence>
<evidence type="ECO:0000313" key="2">
    <source>
        <dbReference type="Proteomes" id="UP000607653"/>
    </source>
</evidence>
<name>A0A822YGG6_NELNU</name>
<accession>A0A822YGG6</accession>
<comment type="caution">
    <text evidence="1">The sequence shown here is derived from an EMBL/GenBank/DDBJ whole genome shotgun (WGS) entry which is preliminary data.</text>
</comment>
<dbReference type="Proteomes" id="UP000607653">
    <property type="component" value="Unassembled WGS sequence"/>
</dbReference>
<organism evidence="1 2">
    <name type="scientific">Nelumbo nucifera</name>
    <name type="common">Sacred lotus</name>
    <dbReference type="NCBI Taxonomy" id="4432"/>
    <lineage>
        <taxon>Eukaryota</taxon>
        <taxon>Viridiplantae</taxon>
        <taxon>Streptophyta</taxon>
        <taxon>Embryophyta</taxon>
        <taxon>Tracheophyta</taxon>
        <taxon>Spermatophyta</taxon>
        <taxon>Magnoliopsida</taxon>
        <taxon>Proteales</taxon>
        <taxon>Nelumbonaceae</taxon>
        <taxon>Nelumbo</taxon>
    </lineage>
</organism>
<protein>
    <submittedName>
        <fullName evidence="1">Uncharacterized protein</fullName>
    </submittedName>
</protein>
<evidence type="ECO:0000313" key="1">
    <source>
        <dbReference type="EMBL" id="DAD28578.1"/>
    </source>
</evidence>
<dbReference type="AlphaFoldDB" id="A0A822YGG6"/>
<dbReference type="EMBL" id="DUZY01000002">
    <property type="protein sequence ID" value="DAD28578.1"/>
    <property type="molecule type" value="Genomic_DNA"/>
</dbReference>
<reference evidence="1 2" key="1">
    <citation type="journal article" date="2020" name="Mol. Biol. Evol.">
        <title>Distinct Expression and Methylation Patterns for Genes with Different Fates following a Single Whole-Genome Duplication in Flowering Plants.</title>
        <authorList>
            <person name="Shi T."/>
            <person name="Rahmani R.S."/>
            <person name="Gugger P.F."/>
            <person name="Wang M."/>
            <person name="Li H."/>
            <person name="Zhang Y."/>
            <person name="Li Z."/>
            <person name="Wang Q."/>
            <person name="Van de Peer Y."/>
            <person name="Marchal K."/>
            <person name="Chen J."/>
        </authorList>
    </citation>
    <scope>NUCLEOTIDE SEQUENCE [LARGE SCALE GENOMIC DNA]</scope>
    <source>
        <tissue evidence="1">Leaf</tissue>
    </source>
</reference>
<proteinExistence type="predicted"/>